<evidence type="ECO:0000313" key="3">
    <source>
        <dbReference type="EMBL" id="KFI18157.1"/>
    </source>
</evidence>
<evidence type="ECO:0000256" key="1">
    <source>
        <dbReference type="SAM" id="MobiDB-lite"/>
    </source>
</evidence>
<evidence type="ECO:0000313" key="4">
    <source>
        <dbReference type="Proteomes" id="UP000028839"/>
    </source>
</evidence>
<proteinExistence type="predicted"/>
<dbReference type="OrthoDB" id="9768080at2"/>
<keyword evidence="2" id="KW-0732">Signal</keyword>
<feature type="signal peptide" evidence="2">
    <location>
        <begin position="1"/>
        <end position="25"/>
    </location>
</feature>
<dbReference type="AlphaFoldDB" id="A0A0E2ZIW5"/>
<evidence type="ECO:0000256" key="2">
    <source>
        <dbReference type="SAM" id="SignalP"/>
    </source>
</evidence>
<sequence>MRKKESLVGVGLAALTLAVSLPLGATEMPQTMEEMWRIIQQQQQEIEALKAKSQPLETEKAHPEISKEVPEKTKEATKTTTSTSEENAETKAQVKELEHKTGVLAEAVESLRTAMHIPEEFEYKSMYGLGPAASKVYQVGKGLSIGGYGEGRYQTFVNGDGDDNADFARLVLYTGYKFTDRIIFNSEIEFEHGTTGEGAEEKGEVSVEFAALDFFLDPRVNIRAGLVLMPMGFINLIHEPPFFFGNNRPEVERRIIPSTWREIGVGLFGELLPGLTYTMYGVNGLNAEEFSSRGIRDGRQSGSKALAEDLAFVGRMDYAPPGMPGLSFGGSAYAGNSGQDQSYGGQDLDVFTQLYEGHLQWQYRGWWLRALGAWGHIGDAEALSAAKGETIGESNFGWYTELAYNLLPLVWPETIQYLAPFFRFEQLNTIASAPAGFSDKGGINQDIYQVGINYKPIPNVVIKADYRNFVGRDGNPSAADEFNLGLGFIF</sequence>
<protein>
    <recommendedName>
        <fullName evidence="5">Porin</fullName>
    </recommendedName>
</protein>
<evidence type="ECO:0008006" key="5">
    <source>
        <dbReference type="Google" id="ProtNLM"/>
    </source>
</evidence>
<organism evidence="3 4">
    <name type="scientific">Nitrosococcus oceani C-27</name>
    <dbReference type="NCBI Taxonomy" id="314279"/>
    <lineage>
        <taxon>Bacteria</taxon>
        <taxon>Pseudomonadati</taxon>
        <taxon>Pseudomonadota</taxon>
        <taxon>Gammaproteobacteria</taxon>
        <taxon>Chromatiales</taxon>
        <taxon>Chromatiaceae</taxon>
        <taxon>Nitrosococcus</taxon>
    </lineage>
</organism>
<feature type="chain" id="PRO_5002408349" description="Porin" evidence="2">
    <location>
        <begin position="26"/>
        <end position="490"/>
    </location>
</feature>
<name>A0A0E2ZIW5_9GAMM</name>
<feature type="region of interest" description="Disordered" evidence="1">
    <location>
        <begin position="49"/>
        <end position="93"/>
    </location>
</feature>
<dbReference type="Gene3D" id="2.40.160.10">
    <property type="entry name" value="Porin"/>
    <property type="match status" value="1"/>
</dbReference>
<dbReference type="Proteomes" id="UP000028839">
    <property type="component" value="Unassembled WGS sequence"/>
</dbReference>
<feature type="compositionally biased region" description="Basic and acidic residues" evidence="1">
    <location>
        <begin position="57"/>
        <end position="77"/>
    </location>
</feature>
<accession>A0A0E2ZIW5</accession>
<dbReference type="InterPro" id="IPR023614">
    <property type="entry name" value="Porin_dom_sf"/>
</dbReference>
<dbReference type="HOGENOM" id="CLU_041653_0_0_6"/>
<reference evidence="3 4" key="1">
    <citation type="submission" date="2014-07" db="EMBL/GenBank/DDBJ databases">
        <title>Comparative analysis of Nitrosococcus oceani genome inventories of strains from Pacific and Atlantic gyres.</title>
        <authorList>
            <person name="Lim C.K."/>
            <person name="Wang L."/>
            <person name="Sayavedra-Soto L.A."/>
            <person name="Klotz M.G."/>
        </authorList>
    </citation>
    <scope>NUCLEOTIDE SEQUENCE [LARGE SCALE GENOMIC DNA]</scope>
    <source>
        <strain evidence="3 4">C-27</strain>
    </source>
</reference>
<gene>
    <name evidence="3" type="ORF">IB75_15800</name>
</gene>
<comment type="caution">
    <text evidence="3">The sequence shown here is derived from an EMBL/GenBank/DDBJ whole genome shotgun (WGS) entry which is preliminary data.</text>
</comment>
<dbReference type="EMBL" id="JPGN01000087">
    <property type="protein sequence ID" value="KFI18157.1"/>
    <property type="molecule type" value="Genomic_DNA"/>
</dbReference>
<dbReference type="SUPFAM" id="SSF56935">
    <property type="entry name" value="Porins"/>
    <property type="match status" value="1"/>
</dbReference>